<organism evidence="1 2">
    <name type="scientific">Brassica napus</name>
    <name type="common">Rape</name>
    <dbReference type="NCBI Taxonomy" id="3708"/>
    <lineage>
        <taxon>Eukaryota</taxon>
        <taxon>Viridiplantae</taxon>
        <taxon>Streptophyta</taxon>
        <taxon>Embryophyta</taxon>
        <taxon>Tracheophyta</taxon>
        <taxon>Spermatophyta</taxon>
        <taxon>Magnoliopsida</taxon>
        <taxon>eudicotyledons</taxon>
        <taxon>Gunneridae</taxon>
        <taxon>Pentapetalae</taxon>
        <taxon>rosids</taxon>
        <taxon>malvids</taxon>
        <taxon>Brassicales</taxon>
        <taxon>Brassicaceae</taxon>
        <taxon>Brassiceae</taxon>
        <taxon>Brassica</taxon>
    </lineage>
</organism>
<dbReference type="AlphaFoldDB" id="A0A078FAZ3"/>
<evidence type="ECO:0000313" key="2">
    <source>
        <dbReference type="Proteomes" id="UP000028999"/>
    </source>
</evidence>
<gene>
    <name evidence="1" type="primary">BnaC01g30880D</name>
    <name evidence="1" type="ORF">GSBRNA2T00001109001</name>
</gene>
<name>A0A078FAZ3_BRANA</name>
<evidence type="ECO:0000313" key="1">
    <source>
        <dbReference type="EMBL" id="CDY09003.1"/>
    </source>
</evidence>
<dbReference type="EMBL" id="LK031991">
    <property type="protein sequence ID" value="CDY09003.1"/>
    <property type="molecule type" value="Genomic_DNA"/>
</dbReference>
<dbReference type="PaxDb" id="3708-A0A078FAZ3"/>
<dbReference type="Proteomes" id="UP000028999">
    <property type="component" value="Unassembled WGS sequence"/>
</dbReference>
<reference evidence="1 2" key="1">
    <citation type="journal article" date="2014" name="Science">
        <title>Plant genetics. Early allopolyploid evolution in the post-Neolithic Brassica napus oilseed genome.</title>
        <authorList>
            <person name="Chalhoub B."/>
            <person name="Denoeud F."/>
            <person name="Liu S."/>
            <person name="Parkin I.A."/>
            <person name="Tang H."/>
            <person name="Wang X."/>
            <person name="Chiquet J."/>
            <person name="Belcram H."/>
            <person name="Tong C."/>
            <person name="Samans B."/>
            <person name="Correa M."/>
            <person name="Da Silva C."/>
            <person name="Just J."/>
            <person name="Falentin C."/>
            <person name="Koh C.S."/>
            <person name="Le Clainche I."/>
            <person name="Bernard M."/>
            <person name="Bento P."/>
            <person name="Noel B."/>
            <person name="Labadie K."/>
            <person name="Alberti A."/>
            <person name="Charles M."/>
            <person name="Arnaud D."/>
            <person name="Guo H."/>
            <person name="Daviaud C."/>
            <person name="Alamery S."/>
            <person name="Jabbari K."/>
            <person name="Zhao M."/>
            <person name="Edger P.P."/>
            <person name="Chelaifa H."/>
            <person name="Tack D."/>
            <person name="Lassalle G."/>
            <person name="Mestiri I."/>
            <person name="Schnel N."/>
            <person name="Le Paslier M.C."/>
            <person name="Fan G."/>
            <person name="Renault V."/>
            <person name="Bayer P.E."/>
            <person name="Golicz A.A."/>
            <person name="Manoli S."/>
            <person name="Lee T.H."/>
            <person name="Thi V.H."/>
            <person name="Chalabi S."/>
            <person name="Hu Q."/>
            <person name="Fan C."/>
            <person name="Tollenaere R."/>
            <person name="Lu Y."/>
            <person name="Battail C."/>
            <person name="Shen J."/>
            <person name="Sidebottom C.H."/>
            <person name="Wang X."/>
            <person name="Canaguier A."/>
            <person name="Chauveau A."/>
            <person name="Berard A."/>
            <person name="Deniot G."/>
            <person name="Guan M."/>
            <person name="Liu Z."/>
            <person name="Sun F."/>
            <person name="Lim Y.P."/>
            <person name="Lyons E."/>
            <person name="Town C.D."/>
            <person name="Bancroft I."/>
            <person name="Wang X."/>
            <person name="Meng J."/>
            <person name="Ma J."/>
            <person name="Pires J.C."/>
            <person name="King G.J."/>
            <person name="Brunel D."/>
            <person name="Delourme R."/>
            <person name="Renard M."/>
            <person name="Aury J.M."/>
            <person name="Adams K.L."/>
            <person name="Batley J."/>
            <person name="Snowdon R.J."/>
            <person name="Tost J."/>
            <person name="Edwards D."/>
            <person name="Zhou Y."/>
            <person name="Hua W."/>
            <person name="Sharpe A.G."/>
            <person name="Paterson A.H."/>
            <person name="Guan C."/>
            <person name="Wincker P."/>
        </authorList>
    </citation>
    <scope>NUCLEOTIDE SEQUENCE [LARGE SCALE GENOMIC DNA]</scope>
    <source>
        <strain evidence="2">cv. Darmor-bzh</strain>
    </source>
</reference>
<sequence length="44" mass="5528">MELPNDTKFYWACINEFREDAFWRKYFIDRAESTFEEKIQFLQA</sequence>
<protein>
    <submittedName>
        <fullName evidence="1">BnaC01g30880D protein</fullName>
    </submittedName>
</protein>
<proteinExistence type="predicted"/>
<accession>A0A078FAZ3</accession>
<dbReference type="Gramene" id="CDY09003">
    <property type="protein sequence ID" value="CDY09003"/>
    <property type="gene ID" value="GSBRNA2T00001109001"/>
</dbReference>
<keyword evidence="2" id="KW-1185">Reference proteome</keyword>
<dbReference type="STRING" id="3708.A0A078FAZ3"/>